<feature type="compositionally biased region" description="Basic and acidic residues" evidence="1">
    <location>
        <begin position="34"/>
        <end position="53"/>
    </location>
</feature>
<reference evidence="2" key="1">
    <citation type="submission" date="2021-01" db="EMBL/GenBank/DDBJ databases">
        <authorList>
            <person name="Zahm M."/>
            <person name="Roques C."/>
            <person name="Cabau C."/>
            <person name="Klopp C."/>
            <person name="Donnadieu C."/>
            <person name="Jouanno E."/>
            <person name="Lampietro C."/>
            <person name="Louis A."/>
            <person name="Herpin A."/>
            <person name="Echchiki A."/>
            <person name="Berthelot C."/>
            <person name="Parey E."/>
            <person name="Roest-Crollius H."/>
            <person name="Braasch I."/>
            <person name="Postlethwait J."/>
            <person name="Bobe J."/>
            <person name="Montfort J."/>
            <person name="Bouchez O."/>
            <person name="Begum T."/>
            <person name="Mejri S."/>
            <person name="Adams A."/>
            <person name="Chen W.-J."/>
            <person name="Guiguen Y."/>
        </authorList>
    </citation>
    <scope>NUCLEOTIDE SEQUENCE</scope>
    <source>
        <strain evidence="2">YG-15Mar2019-1</strain>
        <tissue evidence="2">Brain</tissue>
    </source>
</reference>
<name>A0A9D3SYY5_MEGAT</name>
<dbReference type="Proteomes" id="UP001046870">
    <property type="component" value="Unassembled WGS sequence"/>
</dbReference>
<proteinExistence type="predicted"/>
<sequence length="99" mass="11222">MDHPVKFSDEHHPLESRVRLQRSESPVPSCLSMKSEDDMERPNKSSEEHHPLESSELSELQSSSAVCEQMSQQRLCQQSVIVDASLLCSNDQDLEAKNK</sequence>
<evidence type="ECO:0000313" key="2">
    <source>
        <dbReference type="EMBL" id="KAG7453304.1"/>
    </source>
</evidence>
<dbReference type="EMBL" id="JAFDVH010000301">
    <property type="protein sequence ID" value="KAG7453304.1"/>
    <property type="molecule type" value="Genomic_DNA"/>
</dbReference>
<feature type="compositionally biased region" description="Basic and acidic residues" evidence="1">
    <location>
        <begin position="1"/>
        <end position="22"/>
    </location>
</feature>
<keyword evidence="3" id="KW-1185">Reference proteome</keyword>
<organism evidence="2 3">
    <name type="scientific">Megalops atlanticus</name>
    <name type="common">Tarpon</name>
    <name type="synonym">Clupea gigantea</name>
    <dbReference type="NCBI Taxonomy" id="7932"/>
    <lineage>
        <taxon>Eukaryota</taxon>
        <taxon>Metazoa</taxon>
        <taxon>Chordata</taxon>
        <taxon>Craniata</taxon>
        <taxon>Vertebrata</taxon>
        <taxon>Euteleostomi</taxon>
        <taxon>Actinopterygii</taxon>
        <taxon>Neopterygii</taxon>
        <taxon>Teleostei</taxon>
        <taxon>Elopiformes</taxon>
        <taxon>Megalopidae</taxon>
        <taxon>Megalops</taxon>
    </lineage>
</organism>
<feature type="region of interest" description="Disordered" evidence="1">
    <location>
        <begin position="1"/>
        <end position="64"/>
    </location>
</feature>
<comment type="caution">
    <text evidence="2">The sequence shown here is derived from an EMBL/GenBank/DDBJ whole genome shotgun (WGS) entry which is preliminary data.</text>
</comment>
<evidence type="ECO:0000313" key="3">
    <source>
        <dbReference type="Proteomes" id="UP001046870"/>
    </source>
</evidence>
<accession>A0A9D3SYY5</accession>
<dbReference type="OrthoDB" id="8951038at2759"/>
<feature type="compositionally biased region" description="Low complexity" evidence="1">
    <location>
        <begin position="54"/>
        <end position="64"/>
    </location>
</feature>
<protein>
    <submittedName>
        <fullName evidence="2">Uncharacterized protein</fullName>
    </submittedName>
</protein>
<dbReference type="AlphaFoldDB" id="A0A9D3SYY5"/>
<gene>
    <name evidence="2" type="ORF">MATL_G00264720</name>
</gene>
<evidence type="ECO:0000256" key="1">
    <source>
        <dbReference type="SAM" id="MobiDB-lite"/>
    </source>
</evidence>